<keyword evidence="2" id="KW-1185">Reference proteome</keyword>
<reference evidence="1 2" key="2">
    <citation type="submission" date="2022-06" db="EMBL/GenBank/DDBJ databases">
        <title>Genomic Encyclopedia of Type Strains, Phase I: the one thousand microbial genomes (KMG-I) project.</title>
        <authorList>
            <person name="Kyrpides N."/>
        </authorList>
    </citation>
    <scope>NUCLEOTIDE SEQUENCE [LARGE SCALE GENOMIC DNA]</scope>
    <source>
        <strain evidence="1 2">DSM 43889</strain>
    </source>
</reference>
<dbReference type="EMBL" id="AUBJ02000001">
    <property type="protein sequence ID" value="MCP2331036.1"/>
    <property type="molecule type" value="Genomic_DNA"/>
</dbReference>
<protein>
    <submittedName>
        <fullName evidence="1">Uncharacterized protein</fullName>
    </submittedName>
</protein>
<name>A0ABT1JFU7_ACTCY</name>
<comment type="caution">
    <text evidence="1">The sequence shown here is derived from an EMBL/GenBank/DDBJ whole genome shotgun (WGS) entry which is preliminary data.</text>
</comment>
<evidence type="ECO:0000313" key="2">
    <source>
        <dbReference type="Proteomes" id="UP000791080"/>
    </source>
</evidence>
<proteinExistence type="predicted"/>
<gene>
    <name evidence="1" type="ORF">G443_001306</name>
</gene>
<dbReference type="RefSeq" id="WP_245588950.1">
    <property type="nucleotide sequence ID" value="NZ_AUBJ02000001.1"/>
</dbReference>
<evidence type="ECO:0000313" key="1">
    <source>
        <dbReference type="EMBL" id="MCP2331036.1"/>
    </source>
</evidence>
<dbReference type="Proteomes" id="UP000791080">
    <property type="component" value="Unassembled WGS sequence"/>
</dbReference>
<sequence length="55" mass="5368">MSTRVAPLTGGGARIAAGIAPALPNHGHHVAALDHVEDADPTSGRALHVGGGPRG</sequence>
<organism evidence="1 2">
    <name type="scientific">Actinoalloteichus caeruleus DSM 43889</name>
    <dbReference type="NCBI Taxonomy" id="1120930"/>
    <lineage>
        <taxon>Bacteria</taxon>
        <taxon>Bacillati</taxon>
        <taxon>Actinomycetota</taxon>
        <taxon>Actinomycetes</taxon>
        <taxon>Pseudonocardiales</taxon>
        <taxon>Pseudonocardiaceae</taxon>
        <taxon>Actinoalloteichus</taxon>
        <taxon>Actinoalloteichus cyanogriseus</taxon>
    </lineage>
</organism>
<reference evidence="1 2" key="1">
    <citation type="submission" date="2013-07" db="EMBL/GenBank/DDBJ databases">
        <authorList>
            <consortium name="DOE Joint Genome Institute"/>
            <person name="Reeve W."/>
            <person name="Huntemann M."/>
            <person name="Han J."/>
            <person name="Chen A."/>
            <person name="Kyrpides N."/>
            <person name="Mavromatis K."/>
            <person name="Markowitz V."/>
            <person name="Palaniappan K."/>
            <person name="Ivanova N."/>
            <person name="Schaumberg A."/>
            <person name="Pati A."/>
            <person name="Liolios K."/>
            <person name="Nordberg H.P."/>
            <person name="Cantor M.N."/>
            <person name="Hua S.X."/>
            <person name="Woyke T."/>
        </authorList>
    </citation>
    <scope>NUCLEOTIDE SEQUENCE [LARGE SCALE GENOMIC DNA]</scope>
    <source>
        <strain evidence="1 2">DSM 43889</strain>
    </source>
</reference>
<accession>A0ABT1JFU7</accession>